<dbReference type="GO" id="GO:0005576">
    <property type="term" value="C:extracellular region"/>
    <property type="evidence" value="ECO:0007669"/>
    <property type="project" value="TreeGrafter"/>
</dbReference>
<evidence type="ECO:0000256" key="4">
    <source>
        <dbReference type="SAM" id="SignalP"/>
    </source>
</evidence>
<dbReference type="EnsemblProtists" id="PYU1_T012160">
    <property type="protein sequence ID" value="PYU1_T012160"/>
    <property type="gene ID" value="PYU1_G012134"/>
</dbReference>
<keyword evidence="1" id="KW-0646">Protease inhibitor</keyword>
<dbReference type="SMART" id="SM00280">
    <property type="entry name" value="KAZAL"/>
    <property type="match status" value="2"/>
</dbReference>
<dbReference type="HOGENOM" id="CLU_1849122_0_0_1"/>
<dbReference type="EMBL" id="GL376601">
    <property type="status" value="NOT_ANNOTATED_CDS"/>
    <property type="molecule type" value="Genomic_DNA"/>
</dbReference>
<sequence length="130" mass="14340">MKRILACLVLLITEAAAESFSNRTLSSLCEAIECSGDWQSDNPVCGSNGVRYESLCAFELVKCENPSLGDVHVAPCARNSHCELSCEDLWSPICGSDDVTYRNPCHLEEAFCRNHQVEPTYYGVCQANTK</sequence>
<keyword evidence="4" id="KW-0732">Signal</keyword>
<keyword evidence="7" id="KW-1185">Reference proteome</keyword>
<dbReference type="InParanoid" id="K3X4L1"/>
<dbReference type="STRING" id="431595.K3X4L1"/>
<keyword evidence="2" id="KW-0722">Serine protease inhibitor</keyword>
<dbReference type="VEuPathDB" id="FungiDB:PYU1_G012134"/>
<reference evidence="7" key="1">
    <citation type="journal article" date="2010" name="Genome Biol.">
        <title>Genome sequence of the necrotrophic plant pathogen Pythium ultimum reveals original pathogenicity mechanisms and effector repertoire.</title>
        <authorList>
            <person name="Levesque C.A."/>
            <person name="Brouwer H."/>
            <person name="Cano L."/>
            <person name="Hamilton J.P."/>
            <person name="Holt C."/>
            <person name="Huitema E."/>
            <person name="Raffaele S."/>
            <person name="Robideau G.P."/>
            <person name="Thines M."/>
            <person name="Win J."/>
            <person name="Zerillo M.M."/>
            <person name="Beakes G.W."/>
            <person name="Boore J.L."/>
            <person name="Busam D."/>
            <person name="Dumas B."/>
            <person name="Ferriera S."/>
            <person name="Fuerstenberg S.I."/>
            <person name="Gachon C.M."/>
            <person name="Gaulin E."/>
            <person name="Govers F."/>
            <person name="Grenville-Briggs L."/>
            <person name="Horner N."/>
            <person name="Hostetler J."/>
            <person name="Jiang R.H."/>
            <person name="Johnson J."/>
            <person name="Krajaejun T."/>
            <person name="Lin H."/>
            <person name="Meijer H.J."/>
            <person name="Moore B."/>
            <person name="Morris P."/>
            <person name="Phuntmart V."/>
            <person name="Puiu D."/>
            <person name="Shetty J."/>
            <person name="Stajich J.E."/>
            <person name="Tripathy S."/>
            <person name="Wawra S."/>
            <person name="van West P."/>
            <person name="Whitty B.R."/>
            <person name="Coutinho P.M."/>
            <person name="Henrissat B."/>
            <person name="Martin F."/>
            <person name="Thomas P.D."/>
            <person name="Tyler B.M."/>
            <person name="De Vries R.P."/>
            <person name="Kamoun S."/>
            <person name="Yandell M."/>
            <person name="Tisserat N."/>
            <person name="Buell C.R."/>
        </authorList>
    </citation>
    <scope>NUCLEOTIDE SEQUENCE</scope>
    <source>
        <strain evidence="7">DAOM:BR144</strain>
    </source>
</reference>
<reference evidence="6" key="3">
    <citation type="submission" date="2015-02" db="UniProtKB">
        <authorList>
            <consortium name="EnsemblProtists"/>
        </authorList>
    </citation>
    <scope>IDENTIFICATION</scope>
    <source>
        <strain evidence="6">DAOM BR144</strain>
    </source>
</reference>
<evidence type="ECO:0000256" key="2">
    <source>
        <dbReference type="ARBA" id="ARBA00022900"/>
    </source>
</evidence>
<feature type="signal peptide" evidence="4">
    <location>
        <begin position="1"/>
        <end position="17"/>
    </location>
</feature>
<accession>K3X4L1</accession>
<feature type="chain" id="PRO_5003868578" description="Kazal-like domain-containing protein" evidence="4">
    <location>
        <begin position="18"/>
        <end position="130"/>
    </location>
</feature>
<dbReference type="Pfam" id="PF07648">
    <property type="entry name" value="Kazal_2"/>
    <property type="match status" value="2"/>
</dbReference>
<proteinExistence type="predicted"/>
<protein>
    <recommendedName>
        <fullName evidence="5">Kazal-like domain-containing protein</fullName>
    </recommendedName>
</protein>
<evidence type="ECO:0000313" key="7">
    <source>
        <dbReference type="Proteomes" id="UP000019132"/>
    </source>
</evidence>
<evidence type="ECO:0000256" key="1">
    <source>
        <dbReference type="ARBA" id="ARBA00022690"/>
    </source>
</evidence>
<dbReference type="InterPro" id="IPR036058">
    <property type="entry name" value="Kazal_dom_sf"/>
</dbReference>
<reference evidence="7" key="2">
    <citation type="submission" date="2010-04" db="EMBL/GenBank/DDBJ databases">
        <authorList>
            <person name="Buell R."/>
            <person name="Hamilton J."/>
            <person name="Hostetler J."/>
        </authorList>
    </citation>
    <scope>NUCLEOTIDE SEQUENCE [LARGE SCALE GENOMIC DNA]</scope>
    <source>
        <strain evidence="7">DAOM:BR144</strain>
    </source>
</reference>
<dbReference type="PANTHER" id="PTHR10913:SF45">
    <property type="entry name" value="FOLLISTATIN, ISOFORM A-RELATED"/>
    <property type="match status" value="1"/>
</dbReference>
<evidence type="ECO:0000313" key="6">
    <source>
        <dbReference type="EnsemblProtists" id="PYU1_T012160"/>
    </source>
</evidence>
<dbReference type="Proteomes" id="UP000019132">
    <property type="component" value="Unassembled WGS sequence"/>
</dbReference>
<evidence type="ECO:0000259" key="5">
    <source>
        <dbReference type="PROSITE" id="PS51465"/>
    </source>
</evidence>
<dbReference type="PANTHER" id="PTHR10913">
    <property type="entry name" value="FOLLISTATIN-RELATED"/>
    <property type="match status" value="1"/>
</dbReference>
<dbReference type="Gene3D" id="3.30.60.30">
    <property type="match status" value="2"/>
</dbReference>
<evidence type="ECO:0000256" key="3">
    <source>
        <dbReference type="ARBA" id="ARBA00023157"/>
    </source>
</evidence>
<feature type="domain" description="Kazal-like" evidence="5">
    <location>
        <begin position="23"/>
        <end position="66"/>
    </location>
</feature>
<dbReference type="AlphaFoldDB" id="K3X4L1"/>
<name>K3X4L1_GLOUD</name>
<organism evidence="6 7">
    <name type="scientific">Globisporangium ultimum (strain ATCC 200006 / CBS 805.95 / DAOM BR144)</name>
    <name type="common">Pythium ultimum</name>
    <dbReference type="NCBI Taxonomy" id="431595"/>
    <lineage>
        <taxon>Eukaryota</taxon>
        <taxon>Sar</taxon>
        <taxon>Stramenopiles</taxon>
        <taxon>Oomycota</taxon>
        <taxon>Peronosporomycetes</taxon>
        <taxon>Pythiales</taxon>
        <taxon>Pythiaceae</taxon>
        <taxon>Globisporangium</taxon>
    </lineage>
</organism>
<dbReference type="SUPFAM" id="SSF100895">
    <property type="entry name" value="Kazal-type serine protease inhibitors"/>
    <property type="match status" value="2"/>
</dbReference>
<dbReference type="InterPro" id="IPR050653">
    <property type="entry name" value="Prot_Inhib_GrowthFact_Antg"/>
</dbReference>
<dbReference type="InterPro" id="IPR002350">
    <property type="entry name" value="Kazal_dom"/>
</dbReference>
<feature type="domain" description="Kazal-like" evidence="5">
    <location>
        <begin position="70"/>
        <end position="127"/>
    </location>
</feature>
<dbReference type="PROSITE" id="PS51465">
    <property type="entry name" value="KAZAL_2"/>
    <property type="match status" value="2"/>
</dbReference>
<keyword evidence="3" id="KW-1015">Disulfide bond</keyword>